<gene>
    <name evidence="1" type="ORF">ATK78_0897</name>
</gene>
<accession>A0A4R6T137</accession>
<dbReference type="RefSeq" id="WP_133574813.1">
    <property type="nucleotide sequence ID" value="NZ_SNYC01000003.1"/>
</dbReference>
<reference evidence="1 2" key="1">
    <citation type="submission" date="2019-03" db="EMBL/GenBank/DDBJ databases">
        <title>Genomic Encyclopedia of Archaeal and Bacterial Type Strains, Phase II (KMG-II): from individual species to whole genera.</title>
        <authorList>
            <person name="Goeker M."/>
        </authorList>
    </citation>
    <scope>NUCLEOTIDE SEQUENCE [LARGE SCALE GENOMIC DNA]</scope>
    <source>
        <strain evidence="1 2">DSM 19035</strain>
    </source>
</reference>
<comment type="caution">
    <text evidence="1">The sequence shown here is derived from an EMBL/GenBank/DDBJ whole genome shotgun (WGS) entry which is preliminary data.</text>
</comment>
<sequence length="240" mass="27993">MSCKPRTVYDKILNLETVNMDFDVSDFYGDKVARTENTISKDPKDLGKEETLKLLDENFFGKDTLYNIYDDPDTVIGAKRYNEKRQVLSTFGYNYITVSWNKEDSLAVLNGIYFQKLDMMESKKGEFLAMQATNETTSENKNQINLTNYFNKKYGKAKHSFESNPEKEQILNWENAKELIILRIKVDTMQSVLSTSADGKQEIEKTPEYSIDYFKFNKTHLNSIRKIRDGDWSIAHKNEF</sequence>
<organism evidence="1 2">
    <name type="scientific">Pedobacter metabolipauper</name>
    <dbReference type="NCBI Taxonomy" id="425513"/>
    <lineage>
        <taxon>Bacteria</taxon>
        <taxon>Pseudomonadati</taxon>
        <taxon>Bacteroidota</taxon>
        <taxon>Sphingobacteriia</taxon>
        <taxon>Sphingobacteriales</taxon>
        <taxon>Sphingobacteriaceae</taxon>
        <taxon>Pedobacter</taxon>
    </lineage>
</organism>
<dbReference type="EMBL" id="SNYC01000003">
    <property type="protein sequence ID" value="TDQ11769.1"/>
    <property type="molecule type" value="Genomic_DNA"/>
</dbReference>
<dbReference type="AlphaFoldDB" id="A0A4R6T137"/>
<keyword evidence="2" id="KW-1185">Reference proteome</keyword>
<dbReference type="OrthoDB" id="703121at2"/>
<evidence type="ECO:0000313" key="1">
    <source>
        <dbReference type="EMBL" id="TDQ11769.1"/>
    </source>
</evidence>
<dbReference type="Proteomes" id="UP000295620">
    <property type="component" value="Unassembled WGS sequence"/>
</dbReference>
<name>A0A4R6T137_9SPHI</name>
<protein>
    <submittedName>
        <fullName evidence="1">Uncharacterized protein</fullName>
    </submittedName>
</protein>
<evidence type="ECO:0000313" key="2">
    <source>
        <dbReference type="Proteomes" id="UP000295620"/>
    </source>
</evidence>
<proteinExistence type="predicted"/>